<dbReference type="InterPro" id="IPR041854">
    <property type="entry name" value="BFD-like_2Fe2S-bd_dom_sf"/>
</dbReference>
<dbReference type="PANTHER" id="PTHR42720:SF1">
    <property type="entry name" value="GLYCEROL 3-PHOSPHATE OXIDASE"/>
    <property type="match status" value="1"/>
</dbReference>
<dbReference type="InterPro" id="IPR036188">
    <property type="entry name" value="FAD/NAD-bd_sf"/>
</dbReference>
<reference evidence="4" key="2">
    <citation type="submission" date="2015-02" db="EMBL/GenBank/DDBJ databases">
        <title>Complete Genome Sequence of Pelosinus fermentans JBW45.</title>
        <authorList>
            <person name="De Leon K.B."/>
            <person name="Utturkar S.M."/>
            <person name="Camilleri L.B."/>
            <person name="Arkin A.P."/>
            <person name="Fields M.W."/>
            <person name="Brown S.D."/>
            <person name="Wall J.D."/>
        </authorList>
    </citation>
    <scope>NUCLEOTIDE SEQUENCE [LARGE SCALE GENOMIC DNA]</scope>
    <source>
        <strain evidence="4">JBW45</strain>
    </source>
</reference>
<dbReference type="InterPro" id="IPR006076">
    <property type="entry name" value="FAD-dep_OxRdtase"/>
</dbReference>
<dbReference type="EMBL" id="CP010978">
    <property type="protein sequence ID" value="AJQ28282.1"/>
    <property type="molecule type" value="Genomic_DNA"/>
</dbReference>
<dbReference type="Gene3D" id="3.50.50.60">
    <property type="entry name" value="FAD/NAD(P)-binding domain"/>
    <property type="match status" value="1"/>
</dbReference>
<dbReference type="AlphaFoldDB" id="I9NQ46"/>
<evidence type="ECO:0000313" key="3">
    <source>
        <dbReference type="EMBL" id="AJQ28282.1"/>
    </source>
</evidence>
<dbReference type="STRING" id="1192197.JBW_02939"/>
<evidence type="ECO:0000259" key="1">
    <source>
        <dbReference type="Pfam" id="PF01266"/>
    </source>
</evidence>
<dbReference type="PANTHER" id="PTHR42720">
    <property type="entry name" value="GLYCEROL-3-PHOSPHATE DEHYDROGENASE"/>
    <property type="match status" value="1"/>
</dbReference>
<evidence type="ECO:0000313" key="4">
    <source>
        <dbReference type="Proteomes" id="UP000005361"/>
    </source>
</evidence>
<dbReference type="SUPFAM" id="SSF51905">
    <property type="entry name" value="FAD/NAD(P)-binding domain"/>
    <property type="match status" value="1"/>
</dbReference>
<organism evidence="3 4">
    <name type="scientific">Pelosinus fermentans JBW45</name>
    <dbReference type="NCBI Taxonomy" id="1192197"/>
    <lineage>
        <taxon>Bacteria</taxon>
        <taxon>Bacillati</taxon>
        <taxon>Bacillota</taxon>
        <taxon>Negativicutes</taxon>
        <taxon>Selenomonadales</taxon>
        <taxon>Sporomusaceae</taxon>
        <taxon>Pelosinus</taxon>
    </lineage>
</organism>
<dbReference type="InterPro" id="IPR052745">
    <property type="entry name" value="G3P_Oxidase/Oxidoreductase"/>
</dbReference>
<dbReference type="CDD" id="cd19946">
    <property type="entry name" value="GlpA-like_Fer2_BFD-like"/>
    <property type="match status" value="1"/>
</dbReference>
<dbReference type="SUPFAM" id="SSF54373">
    <property type="entry name" value="FAD-linked reductases, C-terminal domain"/>
    <property type="match status" value="1"/>
</dbReference>
<dbReference type="KEGG" id="pft:JBW_02939"/>
<dbReference type="OrthoDB" id="9801699at2"/>
<dbReference type="Gene3D" id="1.10.10.1100">
    <property type="entry name" value="BFD-like [2Fe-2S]-binding domain"/>
    <property type="match status" value="1"/>
</dbReference>
<dbReference type="InterPro" id="IPR007419">
    <property type="entry name" value="BFD-like_2Fe2S-bd_dom"/>
</dbReference>
<protein>
    <submittedName>
        <fullName evidence="3">FAD dependent oxidoreductase</fullName>
    </submittedName>
</protein>
<gene>
    <name evidence="3" type="ORF">JBW_02939</name>
</gene>
<feature type="domain" description="FAD dependent oxidoreductase" evidence="1">
    <location>
        <begin position="3"/>
        <end position="347"/>
    </location>
</feature>
<dbReference type="Proteomes" id="UP000005361">
    <property type="component" value="Chromosome"/>
</dbReference>
<reference evidence="3 4" key="1">
    <citation type="journal article" date="2015" name="Genome Announc.">
        <title>Complete Genome Sequence of Pelosinus fermentans JBW45, a Member of a Remarkably Competitive Group of Negativicutes in the Firmicutes Phylum.</title>
        <authorList>
            <person name="De Leon K.B."/>
            <person name="Utturkar S.M."/>
            <person name="Camilleri L.B."/>
            <person name="Elias D.A."/>
            <person name="Arkin A.P."/>
            <person name="Fields M.W."/>
            <person name="Brown S.D."/>
            <person name="Wall J.D."/>
        </authorList>
    </citation>
    <scope>NUCLEOTIDE SEQUENCE [LARGE SCALE GENOMIC DNA]</scope>
    <source>
        <strain evidence="3 4">JBW45</strain>
    </source>
</reference>
<sequence>MYDICIIGAGVVGTNIARELAKYQVRVCLVEKEEDVSCGASKANSGIVHGGYSDEPGTLKAELCVKGNRMYEQLNKELNFGYRETGSVVLAFRDEDMKTLEKLYQYGIKNGVGGLAIIDGEKVRELEPYVSKEVKAALYCRNAGVTSPYEFVIALAENAITNGVELKLNTAVVGIEKVDDYFKVATNKGEIQTQYVINAAGIYCDKISSLIGIDDFHIIPRRGQYVLLDKEQNYLANSVIFQVPTELGKGILVTTTYHGNLMVGPNAEEINDKDDVGTTEDVLENIVKTARMSVPDFDMKQAITSFAGNRPNSSKKDWIIEESRVAGFINLIGIDSPGLTASPAIALKVVGLLKLAGLELKNKKDFMAYRKPIIQVKDENFKGDINSTNPDEHIICRCEQVTETEIIDALHRNIAIKSIDAIKRRTRAGMGKCQSGFCLSRVKEIIARELHIPVEEVTQRGKDSPGLPERAKRGKYIKL</sequence>
<proteinExistence type="predicted"/>
<evidence type="ECO:0000259" key="2">
    <source>
        <dbReference type="Pfam" id="PF04324"/>
    </source>
</evidence>
<dbReference type="Pfam" id="PF01266">
    <property type="entry name" value="DAO"/>
    <property type="match status" value="1"/>
</dbReference>
<accession>I9NQ46</accession>
<feature type="domain" description="BFD-like [2Fe-2S]-binding" evidence="2">
    <location>
        <begin position="394"/>
        <end position="448"/>
    </location>
</feature>
<dbReference type="RefSeq" id="WP_007957709.1">
    <property type="nucleotide sequence ID" value="NZ_CP010978.1"/>
</dbReference>
<dbReference type="Gene3D" id="3.30.9.10">
    <property type="entry name" value="D-Amino Acid Oxidase, subunit A, domain 2"/>
    <property type="match status" value="1"/>
</dbReference>
<name>I9NQ46_9FIRM</name>
<dbReference type="Pfam" id="PF04324">
    <property type="entry name" value="Fer2_BFD"/>
    <property type="match status" value="1"/>
</dbReference>
<dbReference type="HOGENOM" id="CLU_024775_3_1_9"/>